<accession>F7PSI4</accession>
<comment type="caution">
    <text evidence="2">The sequence shown here is derived from an EMBL/GenBank/DDBJ whole genome shotgun (WGS) entry which is preliminary data.</text>
</comment>
<evidence type="ECO:0000313" key="2">
    <source>
        <dbReference type="EMBL" id="ERJ12628.1"/>
    </source>
</evidence>
<dbReference type="OrthoDB" id="9757876at2"/>
<dbReference type="AlphaFoldDB" id="F7PSI4"/>
<dbReference type="InterPro" id="IPR001036">
    <property type="entry name" value="Acrflvin-R"/>
</dbReference>
<dbReference type="Gene3D" id="3.30.70.1320">
    <property type="entry name" value="Multidrug efflux transporter AcrB pore domain like"/>
    <property type="match status" value="1"/>
</dbReference>
<dbReference type="SUPFAM" id="SSF82714">
    <property type="entry name" value="Multidrug efflux transporter AcrB TolC docking domain, DN and DC subdomains"/>
    <property type="match status" value="1"/>
</dbReference>
<feature type="transmembrane region" description="Helical" evidence="1">
    <location>
        <begin position="365"/>
        <end position="385"/>
    </location>
</feature>
<dbReference type="InParanoid" id="F7PSI4"/>
<dbReference type="GO" id="GO:0005886">
    <property type="term" value="C:plasma membrane"/>
    <property type="evidence" value="ECO:0007669"/>
    <property type="project" value="TreeGrafter"/>
</dbReference>
<dbReference type="PANTHER" id="PTHR32063">
    <property type="match status" value="1"/>
</dbReference>
<dbReference type="STRING" id="1033810.HLPCO_001629"/>
<gene>
    <name evidence="2" type="ORF">HLPCO_001629</name>
</gene>
<dbReference type="GO" id="GO:0050518">
    <property type="term" value="F:2-C-methyl-D-erythritol 4-phosphate cytidylyltransferase activity"/>
    <property type="evidence" value="ECO:0007669"/>
    <property type="project" value="UniProtKB-EC"/>
</dbReference>
<dbReference type="eggNOG" id="COG0841">
    <property type="taxonomic scope" value="Bacteria"/>
</dbReference>
<evidence type="ECO:0000256" key="1">
    <source>
        <dbReference type="SAM" id="Phobius"/>
    </source>
</evidence>
<dbReference type="GO" id="GO:0042910">
    <property type="term" value="F:xenobiotic transmembrane transporter activity"/>
    <property type="evidence" value="ECO:0007669"/>
    <property type="project" value="TreeGrafter"/>
</dbReference>
<dbReference type="Gene3D" id="3.30.2090.10">
    <property type="entry name" value="Multidrug efflux transporter AcrB TolC docking domain, DN and DC subdomains"/>
    <property type="match status" value="2"/>
</dbReference>
<dbReference type="InterPro" id="IPR027463">
    <property type="entry name" value="AcrB_DN_DC_subdom"/>
</dbReference>
<keyword evidence="1" id="KW-0812">Transmembrane</keyword>
<dbReference type="SUPFAM" id="SSF82866">
    <property type="entry name" value="Multidrug efflux transporter AcrB transmembrane domain"/>
    <property type="match status" value="2"/>
</dbReference>
<keyword evidence="2" id="KW-0548">Nucleotidyltransferase</keyword>
<feature type="transmembrane region" description="Helical" evidence="1">
    <location>
        <begin position="391"/>
        <end position="416"/>
    </location>
</feature>
<evidence type="ECO:0000313" key="3">
    <source>
        <dbReference type="Proteomes" id="UP000005707"/>
    </source>
</evidence>
<keyword evidence="1" id="KW-0472">Membrane</keyword>
<feature type="transmembrane region" description="Helical" evidence="1">
    <location>
        <begin position="469"/>
        <end position="490"/>
    </location>
</feature>
<dbReference type="FunCoup" id="F7PSI4">
    <property type="interactions" value="262"/>
</dbReference>
<reference evidence="2 3" key="1">
    <citation type="journal article" date="2011" name="J. Bacteriol.">
        <title>Genome sequence of Haloplasma contractile, an unusual contractile bacterium from a deep-sea anoxic brine lake.</title>
        <authorList>
            <person name="Antunes A."/>
            <person name="Alam I."/>
            <person name="El Dorry H."/>
            <person name="Siam R."/>
            <person name="Robertson A."/>
            <person name="Bajic V.B."/>
            <person name="Stingl U."/>
        </authorList>
    </citation>
    <scope>NUCLEOTIDE SEQUENCE [LARGE SCALE GENOMIC DNA]</scope>
    <source>
        <strain evidence="2 3">SSD-17B</strain>
    </source>
</reference>
<dbReference type="EMBL" id="AFNU02000004">
    <property type="protein sequence ID" value="ERJ12628.1"/>
    <property type="molecule type" value="Genomic_DNA"/>
</dbReference>
<dbReference type="Proteomes" id="UP000005707">
    <property type="component" value="Unassembled WGS sequence"/>
</dbReference>
<organism evidence="2 3">
    <name type="scientific">Haloplasma contractile SSD-17B</name>
    <dbReference type="NCBI Taxonomy" id="1033810"/>
    <lineage>
        <taxon>Bacteria</taxon>
        <taxon>Bacillati</taxon>
        <taxon>Mycoplasmatota</taxon>
        <taxon>Mollicutes</taxon>
        <taxon>Haloplasmatales</taxon>
        <taxon>Haloplasmataceae</taxon>
        <taxon>Haloplasma</taxon>
    </lineage>
</organism>
<feature type="transmembrane region" description="Helical" evidence="1">
    <location>
        <begin position="915"/>
        <end position="940"/>
    </location>
</feature>
<dbReference type="PRINTS" id="PR00702">
    <property type="entry name" value="ACRIFLAVINRP"/>
</dbReference>
<dbReference type="Pfam" id="PF00873">
    <property type="entry name" value="ACR_tran"/>
    <property type="match status" value="1"/>
</dbReference>
<keyword evidence="1" id="KW-1133">Transmembrane helix</keyword>
<dbReference type="Gene3D" id="1.20.1640.10">
    <property type="entry name" value="Multidrug efflux transporter AcrB transmembrane domain"/>
    <property type="match status" value="2"/>
</dbReference>
<feature type="transmembrane region" description="Helical" evidence="1">
    <location>
        <begin position="436"/>
        <end position="457"/>
    </location>
</feature>
<protein>
    <submittedName>
        <fullName evidence="2">2-C-methyl-D-erythritol 4-phosphate cytidylyltransferase protein</fullName>
        <ecNumber evidence="2">2.7.7.60</ecNumber>
    </submittedName>
</protein>
<dbReference type="Gene3D" id="3.30.70.1440">
    <property type="entry name" value="Multidrug efflux transporter AcrB pore domain"/>
    <property type="match status" value="1"/>
</dbReference>
<keyword evidence="3" id="KW-1185">Reference proteome</keyword>
<feature type="transmembrane region" description="Helical" evidence="1">
    <location>
        <begin position="339"/>
        <end position="358"/>
    </location>
</feature>
<dbReference type="SUPFAM" id="SSF82693">
    <property type="entry name" value="Multidrug efflux transporter AcrB pore domain, PN1, PN2, PC1 and PC2 subdomains"/>
    <property type="match status" value="3"/>
</dbReference>
<feature type="transmembrane region" description="Helical" evidence="1">
    <location>
        <begin position="859"/>
        <end position="878"/>
    </location>
</feature>
<feature type="transmembrane region" description="Helical" evidence="1">
    <location>
        <begin position="527"/>
        <end position="545"/>
    </location>
</feature>
<reference evidence="2 3" key="2">
    <citation type="journal article" date="2013" name="PLoS ONE">
        <title>INDIGO - INtegrated Data Warehouse of MIcrobial GenOmes with Examples from the Red Sea Extremophiles.</title>
        <authorList>
            <person name="Alam I."/>
            <person name="Antunes A."/>
            <person name="Kamau A.A."/>
            <person name="Ba Alawi W."/>
            <person name="Kalkatawi M."/>
            <person name="Stingl U."/>
            <person name="Bajic V.B."/>
        </authorList>
    </citation>
    <scope>NUCLEOTIDE SEQUENCE [LARGE SCALE GENOMIC DNA]</scope>
    <source>
        <strain evidence="2 3">SSD-17B</strain>
    </source>
</reference>
<dbReference type="PANTHER" id="PTHR32063:SF0">
    <property type="entry name" value="SWARMING MOTILITY PROTEIN SWRC"/>
    <property type="match status" value="1"/>
</dbReference>
<name>F7PSI4_9MOLU</name>
<dbReference type="Gene3D" id="3.30.70.1430">
    <property type="entry name" value="Multidrug efflux transporter AcrB pore domain"/>
    <property type="match status" value="2"/>
</dbReference>
<proteinExistence type="predicted"/>
<feature type="transmembrane region" description="Helical" evidence="1">
    <location>
        <begin position="961"/>
        <end position="982"/>
    </location>
</feature>
<keyword evidence="2" id="KW-0808">Transferase</keyword>
<dbReference type="RefSeq" id="WP_008824793.1">
    <property type="nucleotide sequence ID" value="NZ_AFNU02000004.1"/>
</dbReference>
<sequence>MGNFSEYSVKRPITILMAVLIVIILGTVSLTKLKKDLFPSINFPVAVVSTTYMGASPEEVEMSVTKPLENSLATVSNIKSIESISQEHSSLIILKFNQSTNMDSAMIEIRENLDMVTSYLPDEIGNPMIMKMNPEMFPIMNFSFALHSKDINETTILMQDKILPRLERIPGVATITLSGAAENKVHIVLEDEAIHDLRNTYGIEVSKEMISGILKGQNFSMPGGYLNDEGTDYLVRVGDQLKDIEEIKNLPILVMPQKTITIDDIADVKMVNEADQSYSKVNGEDAITLTIQKQNNYETTEVVESINRELDKIRKDYEGVEVVVLLDQAKYINQSISSVTHNILIGGALAILILLLFLRDLKPTFVIALAIPISVMAAFSMIYFAGITLNVISMGGLALGIGMLVDNSIVVIENIYRLRVEGKPAREAAVIGARQVGGAITASTLTTVSVFLPIVFIEGLTAEIFKEMALTISFSLLASLIIAVTLVPTLSAKMLNKNQQATREHNSLDFVKRIYTSILKFSLKHKVIILITSILVFGLSIYLSMRVGTEFIPTTDEGQITVNVEMPKGTEFEETAATLDDLVNELIKLEDIDTVGAKMGGGFLNFNIGGSKDSGTINIILKEDRKQTTNQISSIIRNLTENYKADITVEASNSSMGMMGESGISISVKGHDLEKLEEIATDLETLLKNTEGTTEIDNGVSKTSPELKITVNKESSIAKNLTIAQVYMRISEMLKTDDTVSAISINGRDYNITVKDAVNTKNNVDIEAIENLPFKYTNPVTQIEETILLKEIATIEIADGFGTINRIDQSRTISVSSQIEEGYNIGKVGQKVQKQLDTYDLPSGYTLELQGEQQQINSALIDLSLALILAVVLVYMVMAAQFQSLVFPFIVMFTIPLAFTGGSLGLFITGTPISVVSAIGFIILAGIVVNNGIVLIDYINQLKEDGMSTYDAIFEAGNTRLRPIVMTALTTILALSTMAIGFGEGSESLQPMAITAIGGLVYSTLLTLIIVPVIYAGLDRFRKTNR</sequence>
<feature type="transmembrane region" description="Helical" evidence="1">
    <location>
        <begin position="994"/>
        <end position="1018"/>
    </location>
</feature>
<feature type="transmembrane region" description="Helical" evidence="1">
    <location>
        <begin position="12"/>
        <end position="30"/>
    </location>
</feature>
<feature type="transmembrane region" description="Helical" evidence="1">
    <location>
        <begin position="885"/>
        <end position="909"/>
    </location>
</feature>
<dbReference type="EC" id="2.7.7.60" evidence="2"/>